<accession>A0A7T0BVS6</accession>
<dbReference type="KEGG" id="nli:G3M70_07830"/>
<dbReference type="InterPro" id="IPR013520">
    <property type="entry name" value="Ribonucl_H"/>
</dbReference>
<sequence length="202" mass="23324">MTKVDPNNLVWIDLEMTGLDHEIESIIEIATIITDKHLNIIAEGPNLVIHQPDELLNRMDEWNTQHHTSSGLVEKVRNSKIGLAEAERATLDFIKTYIPYNTSPLCGNSVHQDRKFLDKYMKELADHLHYRTIDVTSVKEIVKRWYPNGPKVPKKSDAHMALIDIRESIEELVFYRQHYFIGNGRPPEDAETNSNHNKDGEE</sequence>
<organism evidence="8 9">
    <name type="scientific">Candidatus Nitronauta litoralis</name>
    <dbReference type="NCBI Taxonomy" id="2705533"/>
    <lineage>
        <taxon>Bacteria</taxon>
        <taxon>Pseudomonadati</taxon>
        <taxon>Nitrospinota/Tectimicrobiota group</taxon>
        <taxon>Nitrospinota</taxon>
        <taxon>Nitrospinia</taxon>
        <taxon>Nitrospinales</taxon>
        <taxon>Nitrospinaceae</taxon>
        <taxon>Candidatus Nitronauta</taxon>
    </lineage>
</organism>
<evidence type="ECO:0000313" key="8">
    <source>
        <dbReference type="EMBL" id="QPJ61793.1"/>
    </source>
</evidence>
<name>A0A7T0BVS6_9BACT</name>
<evidence type="ECO:0000256" key="5">
    <source>
        <dbReference type="ARBA" id="ARBA00070964"/>
    </source>
</evidence>
<evidence type="ECO:0000256" key="1">
    <source>
        <dbReference type="ARBA" id="ARBA00009921"/>
    </source>
</evidence>
<dbReference type="GO" id="GO:0006259">
    <property type="term" value="P:DNA metabolic process"/>
    <property type="evidence" value="ECO:0007669"/>
    <property type="project" value="UniProtKB-ARBA"/>
</dbReference>
<evidence type="ECO:0000313" key="9">
    <source>
        <dbReference type="Proteomes" id="UP000594688"/>
    </source>
</evidence>
<keyword evidence="2 6" id="KW-0540">Nuclease</keyword>
<dbReference type="SUPFAM" id="SSF53098">
    <property type="entry name" value="Ribonuclease H-like"/>
    <property type="match status" value="1"/>
</dbReference>
<keyword evidence="4 6" id="KW-0269">Exonuclease</keyword>
<gene>
    <name evidence="6 8" type="primary">orn</name>
    <name evidence="8" type="ORF">G3M70_07830</name>
</gene>
<dbReference type="EMBL" id="CP048685">
    <property type="protein sequence ID" value="QPJ61793.1"/>
    <property type="molecule type" value="Genomic_DNA"/>
</dbReference>
<dbReference type="GO" id="GO:0000175">
    <property type="term" value="F:3'-5'-RNA exonuclease activity"/>
    <property type="evidence" value="ECO:0007669"/>
    <property type="project" value="InterPro"/>
</dbReference>
<proteinExistence type="inferred from homology"/>
<feature type="domain" description="Exonuclease" evidence="7">
    <location>
        <begin position="8"/>
        <end position="181"/>
    </location>
</feature>
<dbReference type="GO" id="GO:0005737">
    <property type="term" value="C:cytoplasm"/>
    <property type="evidence" value="ECO:0007669"/>
    <property type="project" value="UniProtKB-SubCell"/>
</dbReference>
<dbReference type="PANTHER" id="PTHR11046">
    <property type="entry name" value="OLIGORIBONUCLEASE, MITOCHONDRIAL"/>
    <property type="match status" value="1"/>
</dbReference>
<dbReference type="CDD" id="cd06135">
    <property type="entry name" value="Orn"/>
    <property type="match status" value="1"/>
</dbReference>
<dbReference type="NCBIfam" id="NF003765">
    <property type="entry name" value="PRK05359.1"/>
    <property type="match status" value="1"/>
</dbReference>
<comment type="function">
    <text evidence="6">3'-to-5' exoribonuclease specific for small oligoribonucleotides.</text>
</comment>
<keyword evidence="3 6" id="KW-0378">Hydrolase</keyword>
<keyword evidence="6" id="KW-0963">Cytoplasm</keyword>
<dbReference type="GO" id="GO:0003676">
    <property type="term" value="F:nucleic acid binding"/>
    <property type="evidence" value="ECO:0007669"/>
    <property type="project" value="InterPro"/>
</dbReference>
<dbReference type="Pfam" id="PF00929">
    <property type="entry name" value="RNase_T"/>
    <property type="match status" value="1"/>
</dbReference>
<dbReference type="HAMAP" id="MF_00045">
    <property type="entry name" value="Oligoribonuclease"/>
    <property type="match status" value="1"/>
</dbReference>
<dbReference type="SMART" id="SM00479">
    <property type="entry name" value="EXOIII"/>
    <property type="match status" value="1"/>
</dbReference>
<dbReference type="EC" id="3.1.-.-" evidence="6"/>
<evidence type="ECO:0000256" key="4">
    <source>
        <dbReference type="ARBA" id="ARBA00022839"/>
    </source>
</evidence>
<protein>
    <recommendedName>
        <fullName evidence="5 6">Oligoribonuclease</fullName>
        <ecNumber evidence="6">3.1.-.-</ecNumber>
    </recommendedName>
</protein>
<comment type="similarity">
    <text evidence="1 6">Belongs to the oligoribonuclease family.</text>
</comment>
<dbReference type="InterPro" id="IPR012337">
    <property type="entry name" value="RNaseH-like_sf"/>
</dbReference>
<evidence type="ECO:0000256" key="2">
    <source>
        <dbReference type="ARBA" id="ARBA00022722"/>
    </source>
</evidence>
<dbReference type="PANTHER" id="PTHR11046:SF0">
    <property type="entry name" value="OLIGORIBONUCLEASE, MITOCHONDRIAL"/>
    <property type="match status" value="1"/>
</dbReference>
<evidence type="ECO:0000256" key="6">
    <source>
        <dbReference type="HAMAP-Rule" id="MF_00045"/>
    </source>
</evidence>
<feature type="active site" evidence="6">
    <location>
        <position position="130"/>
    </location>
</feature>
<dbReference type="InterPro" id="IPR022894">
    <property type="entry name" value="Oligoribonuclease"/>
</dbReference>
<dbReference type="FunFam" id="3.30.420.10:FF:000003">
    <property type="entry name" value="Oligoribonuclease"/>
    <property type="match status" value="1"/>
</dbReference>
<dbReference type="AlphaFoldDB" id="A0A7T0BVS6"/>
<dbReference type="Gene3D" id="3.30.420.10">
    <property type="entry name" value="Ribonuclease H-like superfamily/Ribonuclease H"/>
    <property type="match status" value="1"/>
</dbReference>
<reference evidence="8 9" key="1">
    <citation type="submission" date="2020-02" db="EMBL/GenBank/DDBJ databases">
        <title>Genomic and physiological characterization of two novel Nitrospinaceae genera.</title>
        <authorList>
            <person name="Mueller A.J."/>
            <person name="Jung M.-Y."/>
            <person name="Strachan C.R."/>
            <person name="Herbold C.W."/>
            <person name="Kirkegaard R.H."/>
            <person name="Daims H."/>
        </authorList>
    </citation>
    <scope>NUCLEOTIDE SEQUENCE [LARGE SCALE GENOMIC DNA]</scope>
    <source>
        <strain evidence="8">EB</strain>
    </source>
</reference>
<dbReference type="Proteomes" id="UP000594688">
    <property type="component" value="Chromosome"/>
</dbReference>
<comment type="subcellular location">
    <subcellularLocation>
        <location evidence="6">Cytoplasm</location>
    </subcellularLocation>
</comment>
<evidence type="ECO:0000259" key="7">
    <source>
        <dbReference type="SMART" id="SM00479"/>
    </source>
</evidence>
<dbReference type="InterPro" id="IPR036397">
    <property type="entry name" value="RNaseH_sf"/>
</dbReference>
<evidence type="ECO:0000256" key="3">
    <source>
        <dbReference type="ARBA" id="ARBA00022801"/>
    </source>
</evidence>